<dbReference type="eggNOG" id="COG2963">
    <property type="taxonomic scope" value="Bacteria"/>
</dbReference>
<feature type="domain" description="Insertion element IS150 protein InsJ-like helix-turn-helix" evidence="4">
    <location>
        <begin position="107"/>
        <end position="158"/>
    </location>
</feature>
<keyword evidence="3" id="KW-0812">Transmembrane</keyword>
<dbReference type="Proteomes" id="UP000004016">
    <property type="component" value="Unassembled WGS sequence"/>
</dbReference>
<dbReference type="SUPFAM" id="SSF48295">
    <property type="entry name" value="TrpR-like"/>
    <property type="match status" value="1"/>
</dbReference>
<protein>
    <submittedName>
        <fullName evidence="5">Transposase</fullName>
    </submittedName>
</protein>
<feature type="transmembrane region" description="Helical" evidence="3">
    <location>
        <begin position="12"/>
        <end position="30"/>
    </location>
</feature>
<dbReference type="Pfam" id="PF13518">
    <property type="entry name" value="HTH_28"/>
    <property type="match status" value="2"/>
</dbReference>
<reference evidence="5 6" key="1">
    <citation type="submission" date="2007-03" db="EMBL/GenBank/DDBJ databases">
        <authorList>
            <person name="Fulton L."/>
            <person name="Clifton S."/>
            <person name="Fulton B."/>
            <person name="Xu J."/>
            <person name="Minx P."/>
            <person name="Pepin K.H."/>
            <person name="Johnson M."/>
            <person name="Thiruvilangam P."/>
            <person name="Bhonagiri V."/>
            <person name="Nash W.E."/>
            <person name="Mardis E.R."/>
            <person name="Wilson R.K."/>
        </authorList>
    </citation>
    <scope>NUCLEOTIDE SEQUENCE [LARGE SCALE GENOMIC DNA]</scope>
    <source>
        <strain evidence="5 6">DSM 13814</strain>
    </source>
</reference>
<accession>A6BL06</accession>
<evidence type="ECO:0000256" key="2">
    <source>
        <dbReference type="SAM" id="Coils"/>
    </source>
</evidence>
<comment type="caution">
    <text evidence="5">The sequence shown here is derived from an EMBL/GenBank/DDBJ whole genome shotgun (WGS) entry which is preliminary data.</text>
</comment>
<feature type="coiled-coil region" evidence="2">
    <location>
        <begin position="168"/>
        <end position="195"/>
    </location>
</feature>
<keyword evidence="2" id="KW-0175">Coiled coil</keyword>
<comment type="similarity">
    <text evidence="1">Belongs to the IS150/IS1296 orfA family.</text>
</comment>
<dbReference type="PANTHER" id="PTHR33795:SF1">
    <property type="entry name" value="INSERTION ELEMENT IS150 PROTEIN INSJ"/>
    <property type="match status" value="1"/>
</dbReference>
<sequence>MAYSKQEKNWELIIIVFEIGFLFISMMDQLDYSINPKNKSYSKDLKISAINDYLNGEGSLQDICTKYGIRSHRQLSDWIKVYNSGGILKTSTGGAYMKKAKNTTLDERLKIVTDCLANDKNYGAMALKYDCSYQQVRNWVIRYEKMGQAGLEDRRGRRIASLPSRTPEEELRDKIAELERRNLDLQMENDLLKKVRELERRGRYL</sequence>
<keyword evidence="3" id="KW-1133">Transmembrane helix</keyword>
<dbReference type="SUPFAM" id="SSF46689">
    <property type="entry name" value="Homeodomain-like"/>
    <property type="match status" value="1"/>
</dbReference>
<evidence type="ECO:0000313" key="6">
    <source>
        <dbReference type="Proteomes" id="UP000004016"/>
    </source>
</evidence>
<dbReference type="HOGENOM" id="CLU_027402_17_4_9"/>
<evidence type="ECO:0000313" key="5">
    <source>
        <dbReference type="EMBL" id="EDM61624.1"/>
    </source>
</evidence>
<evidence type="ECO:0000256" key="1">
    <source>
        <dbReference type="ARBA" id="ARBA00038232"/>
    </source>
</evidence>
<organism evidence="5 6">
    <name type="scientific">Dorea longicatena DSM 13814</name>
    <dbReference type="NCBI Taxonomy" id="411462"/>
    <lineage>
        <taxon>Bacteria</taxon>
        <taxon>Bacillati</taxon>
        <taxon>Bacillota</taxon>
        <taxon>Clostridia</taxon>
        <taxon>Lachnospirales</taxon>
        <taxon>Lachnospiraceae</taxon>
        <taxon>Dorea</taxon>
    </lineage>
</organism>
<dbReference type="InterPro" id="IPR009057">
    <property type="entry name" value="Homeodomain-like_sf"/>
</dbReference>
<evidence type="ECO:0000256" key="3">
    <source>
        <dbReference type="SAM" id="Phobius"/>
    </source>
</evidence>
<feature type="domain" description="Insertion element IS150 protein InsJ-like helix-turn-helix" evidence="4">
    <location>
        <begin position="46"/>
        <end position="89"/>
    </location>
</feature>
<gene>
    <name evidence="5" type="ORF">DORLON_03020</name>
</gene>
<keyword evidence="3" id="KW-0472">Membrane</keyword>
<dbReference type="InterPro" id="IPR010921">
    <property type="entry name" value="Trp_repressor/repl_initiator"/>
</dbReference>
<dbReference type="AlphaFoldDB" id="A6BL06"/>
<reference evidence="5 6" key="2">
    <citation type="submission" date="2007-04" db="EMBL/GenBank/DDBJ databases">
        <title>Draft genome sequence of Dorea longicatena (DSM 13814).</title>
        <authorList>
            <person name="Sudarsanam P."/>
            <person name="Ley R."/>
            <person name="Guruge J."/>
            <person name="Turnbaugh P.J."/>
            <person name="Mahowald M."/>
            <person name="Liep D."/>
            <person name="Gordon J."/>
        </authorList>
    </citation>
    <scope>NUCLEOTIDE SEQUENCE [LARGE SCALE GENOMIC DNA]</scope>
    <source>
        <strain evidence="5 6">DSM 13814</strain>
    </source>
</reference>
<dbReference type="InterPro" id="IPR052057">
    <property type="entry name" value="IS150/IS1296_orfA-like"/>
</dbReference>
<dbReference type="InterPro" id="IPR055247">
    <property type="entry name" value="InsJ-like_HTH"/>
</dbReference>
<name>A6BL06_9FIRM</name>
<dbReference type="InterPro" id="IPR036388">
    <property type="entry name" value="WH-like_DNA-bd_sf"/>
</dbReference>
<dbReference type="PANTHER" id="PTHR33795">
    <property type="entry name" value="INSERTION ELEMENT IS150 PROTEIN INSJ"/>
    <property type="match status" value="1"/>
</dbReference>
<proteinExistence type="inferred from homology"/>
<dbReference type="GO" id="GO:0043565">
    <property type="term" value="F:sequence-specific DNA binding"/>
    <property type="evidence" value="ECO:0007669"/>
    <property type="project" value="InterPro"/>
</dbReference>
<dbReference type="Gene3D" id="1.10.10.10">
    <property type="entry name" value="Winged helix-like DNA-binding domain superfamily/Winged helix DNA-binding domain"/>
    <property type="match status" value="2"/>
</dbReference>
<evidence type="ECO:0000259" key="4">
    <source>
        <dbReference type="Pfam" id="PF13518"/>
    </source>
</evidence>
<dbReference type="EMBL" id="AAXB02000043">
    <property type="protein sequence ID" value="EDM61624.1"/>
    <property type="molecule type" value="Genomic_DNA"/>
</dbReference>